<protein>
    <recommendedName>
        <fullName evidence="3">F-box domain-containing protein</fullName>
    </recommendedName>
</protein>
<dbReference type="SUPFAM" id="SSF81383">
    <property type="entry name" value="F-box domain"/>
    <property type="match status" value="1"/>
</dbReference>
<evidence type="ECO:0000313" key="1">
    <source>
        <dbReference type="EMBL" id="KAF2269832.1"/>
    </source>
</evidence>
<organism evidence="1 2">
    <name type="scientific">Lojkania enalia</name>
    <dbReference type="NCBI Taxonomy" id="147567"/>
    <lineage>
        <taxon>Eukaryota</taxon>
        <taxon>Fungi</taxon>
        <taxon>Dikarya</taxon>
        <taxon>Ascomycota</taxon>
        <taxon>Pezizomycotina</taxon>
        <taxon>Dothideomycetes</taxon>
        <taxon>Pleosporomycetidae</taxon>
        <taxon>Pleosporales</taxon>
        <taxon>Pleosporales incertae sedis</taxon>
        <taxon>Lojkania</taxon>
    </lineage>
</organism>
<comment type="caution">
    <text evidence="1">The sequence shown here is derived from an EMBL/GenBank/DDBJ whole genome shotgun (WGS) entry which is preliminary data.</text>
</comment>
<proteinExistence type="predicted"/>
<gene>
    <name evidence="1" type="ORF">CC78DRAFT_240553</name>
</gene>
<dbReference type="AlphaFoldDB" id="A0A9P4NAU9"/>
<dbReference type="InterPro" id="IPR036047">
    <property type="entry name" value="F-box-like_dom_sf"/>
</dbReference>
<name>A0A9P4NAU9_9PLEO</name>
<keyword evidence="2" id="KW-1185">Reference proteome</keyword>
<dbReference type="Proteomes" id="UP000800093">
    <property type="component" value="Unassembled WGS sequence"/>
</dbReference>
<evidence type="ECO:0008006" key="3">
    <source>
        <dbReference type="Google" id="ProtNLM"/>
    </source>
</evidence>
<evidence type="ECO:0000313" key="2">
    <source>
        <dbReference type="Proteomes" id="UP000800093"/>
    </source>
</evidence>
<dbReference type="EMBL" id="ML986581">
    <property type="protein sequence ID" value="KAF2269832.1"/>
    <property type="molecule type" value="Genomic_DNA"/>
</dbReference>
<accession>A0A9P4NAU9</accession>
<dbReference type="OrthoDB" id="4192220at2759"/>
<reference evidence="2" key="1">
    <citation type="journal article" date="2020" name="Stud. Mycol.">
        <title>101 Dothideomycetes genomes: A test case for predicting lifestyles and emergence of pathogens.</title>
        <authorList>
            <person name="Haridas S."/>
            <person name="Albert R."/>
            <person name="Binder M."/>
            <person name="Bloem J."/>
            <person name="LaButti K."/>
            <person name="Salamov A."/>
            <person name="Andreopoulos B."/>
            <person name="Baker S."/>
            <person name="Barry K."/>
            <person name="Bills G."/>
            <person name="Bluhm B."/>
            <person name="Cannon C."/>
            <person name="Castanera R."/>
            <person name="Culley D."/>
            <person name="Daum C."/>
            <person name="Ezra D."/>
            <person name="Gonzalez J."/>
            <person name="Henrissat B."/>
            <person name="Kuo A."/>
            <person name="Liang C."/>
            <person name="Lipzen A."/>
            <person name="Lutzoni F."/>
            <person name="Magnuson J."/>
            <person name="Mondo S."/>
            <person name="Nolan M."/>
            <person name="Ohm R."/>
            <person name="Pangilinan J."/>
            <person name="Park H.-J."/>
            <person name="Ramirez L."/>
            <person name="Alfaro M."/>
            <person name="Sun H."/>
            <person name="Tritt A."/>
            <person name="Yoshinaga Y."/>
            <person name="Zwiers L.-H."/>
            <person name="Turgeon B."/>
            <person name="Goodwin S."/>
            <person name="Spatafora J."/>
            <person name="Crous P."/>
            <person name="Grigoriev I."/>
        </authorList>
    </citation>
    <scope>NUCLEOTIDE SEQUENCE [LARGE SCALE GENOMIC DNA]</scope>
    <source>
        <strain evidence="2">CBS 304.66</strain>
    </source>
</reference>
<sequence length="547" mass="62188">MKLARDLLSAHSATPTSRALPRIGIFDLPEELLETILRYVKETTTPEQFWSCLKTCRQWHRIGLRLHGRLDFSQSAIIESDIRRSQIQQEYPATDIRLCTNYSLNSPSQLYLSELRSLTVHVLHTRIASPFRPIAGLDFFDSLAESLRSIRRLSTFSLKFADEGWDFPHLDVPAVLGSHLSKLVKALPNTVVNLEIDTAGTDVPPSANLLDGAEGKHFCFQLSKIFYRLQYLRLRVTHICKAALPSGYVSRPPPSENDGEQRTDDERELCALAKSWNMRQITLWLPSRQIDEHCPLTSSLQKLINLSTEPKPLATFVYQKEQQWSQRSSLLESGSHIYSHFTWEAKQCSRDGTSAGGRTSRLSGYSDRNYRSGLIPEPPLGCIEHGILQRAPRRYFQLSVYDYIRSPYPYLAEWLLESANRWAQDGHGGCRYPVPESDHQNKPFWKGSHEIPPSGSALMAGMAKGAGLYHCLFPKCSTRCESIHHLRGHHLSAHPQKPHEGTYYGAQPCPSAGCPHVGLWGFYKKRDLERHLLEHHRKPCTMVETLD</sequence>